<evidence type="ECO:0000313" key="9">
    <source>
        <dbReference type="Proteomes" id="UP000694865"/>
    </source>
</evidence>
<accession>A0ABM0MEH7</accession>
<keyword evidence="7" id="KW-0175">Coiled coil</keyword>
<evidence type="ECO:0000256" key="7">
    <source>
        <dbReference type="SAM" id="Coils"/>
    </source>
</evidence>
<name>A0ABM0MEH7_SACKO</name>
<dbReference type="SMART" id="SM00443">
    <property type="entry name" value="G_patch"/>
    <property type="match status" value="1"/>
</dbReference>
<evidence type="ECO:0000256" key="6">
    <source>
        <dbReference type="ARBA" id="ARBA00023242"/>
    </source>
</evidence>
<evidence type="ECO:0000256" key="4">
    <source>
        <dbReference type="ARBA" id="ARBA00022833"/>
    </source>
</evidence>
<organism evidence="9 10">
    <name type="scientific">Saccoglossus kowalevskii</name>
    <name type="common">Acorn worm</name>
    <dbReference type="NCBI Taxonomy" id="10224"/>
    <lineage>
        <taxon>Eukaryota</taxon>
        <taxon>Metazoa</taxon>
        <taxon>Hemichordata</taxon>
        <taxon>Enteropneusta</taxon>
        <taxon>Harrimaniidae</taxon>
        <taxon>Saccoglossus</taxon>
    </lineage>
</organism>
<evidence type="ECO:0000256" key="2">
    <source>
        <dbReference type="ARBA" id="ARBA00022723"/>
    </source>
</evidence>
<dbReference type="GeneID" id="100372623"/>
<comment type="subcellular location">
    <subcellularLocation>
        <location evidence="1">Nucleus</location>
    </subcellularLocation>
</comment>
<evidence type="ECO:0000256" key="1">
    <source>
        <dbReference type="ARBA" id="ARBA00004123"/>
    </source>
</evidence>
<dbReference type="PANTHER" id="PTHR46297">
    <property type="entry name" value="ZINC FINGER CCCH-TYPE WITH G PATCH DOMAIN-CONTAINING PROTEIN"/>
    <property type="match status" value="1"/>
</dbReference>
<gene>
    <name evidence="10" type="primary">LOC100372623</name>
</gene>
<evidence type="ECO:0000256" key="5">
    <source>
        <dbReference type="ARBA" id="ARBA00023125"/>
    </source>
</evidence>
<sequence>MGDLEWKATGATRSLGDWEAHTKGIGSKLMAKMGYKLGDGLGKTNQGRREPVEAVVLPPGKSLDIIAELKKKNKLGIFNKMKKKKNVKRLGGHVSQRKSRNVFDFLNKKLGGSGGDERMKITKDRNRHEVKFRNKKNLNIQLVQIHQQMRELEREMSKLKEARIRNVGTDKTMTAQIDDKMAAAQQMMTSLKQQAKKIERQQHSMKEHKKLTIF</sequence>
<proteinExistence type="predicted"/>
<dbReference type="PANTHER" id="PTHR46297:SF1">
    <property type="entry name" value="ZINC FINGER CCCH-TYPE WITH G PATCH DOMAIN-CONTAINING PROTEIN"/>
    <property type="match status" value="1"/>
</dbReference>
<evidence type="ECO:0000256" key="3">
    <source>
        <dbReference type="ARBA" id="ARBA00022771"/>
    </source>
</evidence>
<keyword evidence="6" id="KW-0539">Nucleus</keyword>
<dbReference type="PROSITE" id="PS50174">
    <property type="entry name" value="G_PATCH"/>
    <property type="match status" value="1"/>
</dbReference>
<keyword evidence="5" id="KW-0238">DNA-binding</keyword>
<feature type="coiled-coil region" evidence="7">
    <location>
        <begin position="135"/>
        <end position="211"/>
    </location>
</feature>
<protein>
    <submittedName>
        <fullName evidence="10">Zinc finger CCCH-type with G patch domain-containing protein-like isoform X2</fullName>
    </submittedName>
</protein>
<feature type="domain" description="G-patch" evidence="8">
    <location>
        <begin position="22"/>
        <end position="80"/>
    </location>
</feature>
<evidence type="ECO:0000313" key="10">
    <source>
        <dbReference type="RefSeq" id="XP_006818418.1"/>
    </source>
</evidence>
<dbReference type="RefSeq" id="XP_006818418.1">
    <property type="nucleotide sequence ID" value="XM_006818355.1"/>
</dbReference>
<keyword evidence="3" id="KW-0863">Zinc-finger</keyword>
<keyword evidence="9" id="KW-1185">Reference proteome</keyword>
<dbReference type="Pfam" id="PF01585">
    <property type="entry name" value="G-patch"/>
    <property type="match status" value="1"/>
</dbReference>
<keyword evidence="4" id="KW-0862">Zinc</keyword>
<keyword evidence="2" id="KW-0479">Metal-binding</keyword>
<evidence type="ECO:0000259" key="8">
    <source>
        <dbReference type="PROSITE" id="PS50174"/>
    </source>
</evidence>
<dbReference type="Proteomes" id="UP000694865">
    <property type="component" value="Unplaced"/>
</dbReference>
<dbReference type="InterPro" id="IPR000467">
    <property type="entry name" value="G_patch_dom"/>
</dbReference>
<reference evidence="10" key="1">
    <citation type="submission" date="2025-08" db="UniProtKB">
        <authorList>
            <consortium name="RefSeq"/>
        </authorList>
    </citation>
    <scope>IDENTIFICATION</scope>
    <source>
        <tissue evidence="10">Testes</tissue>
    </source>
</reference>